<dbReference type="SMART" id="SM00471">
    <property type="entry name" value="HDc"/>
    <property type="match status" value="1"/>
</dbReference>
<dbReference type="AlphaFoldDB" id="A0A9D1NDN6"/>
<keyword evidence="3 14" id="KW-0662">Pyridine nucleotide biosynthesis</keyword>
<dbReference type="PANTHER" id="PTHR39321">
    <property type="entry name" value="NICOTINATE-NUCLEOTIDE ADENYLYLTRANSFERASE-RELATED"/>
    <property type="match status" value="1"/>
</dbReference>
<dbReference type="Proteomes" id="UP000886891">
    <property type="component" value="Unassembled WGS sequence"/>
</dbReference>
<evidence type="ECO:0000259" key="15">
    <source>
        <dbReference type="SMART" id="SM00471"/>
    </source>
</evidence>
<evidence type="ECO:0000256" key="12">
    <source>
        <dbReference type="ARBA" id="ARBA00048721"/>
    </source>
</evidence>
<dbReference type="EMBL" id="DVOH01000058">
    <property type="protein sequence ID" value="HIV00905.1"/>
    <property type="molecule type" value="Genomic_DNA"/>
</dbReference>
<keyword evidence="7 14" id="KW-0547">Nucleotide-binding</keyword>
<dbReference type="InterPro" id="IPR005249">
    <property type="entry name" value="YqeK"/>
</dbReference>
<reference evidence="16" key="2">
    <citation type="journal article" date="2021" name="PeerJ">
        <title>Extensive microbial diversity within the chicken gut microbiome revealed by metagenomics and culture.</title>
        <authorList>
            <person name="Gilroy R."/>
            <person name="Ravi A."/>
            <person name="Getino M."/>
            <person name="Pursley I."/>
            <person name="Horton D.L."/>
            <person name="Alikhan N.F."/>
            <person name="Baker D."/>
            <person name="Gharbi K."/>
            <person name="Hall N."/>
            <person name="Watson M."/>
            <person name="Adriaenssens E.M."/>
            <person name="Foster-Nyarko E."/>
            <person name="Jarju S."/>
            <person name="Secka A."/>
            <person name="Antonio M."/>
            <person name="Oren A."/>
            <person name="Chaudhuri R.R."/>
            <person name="La Ragione R."/>
            <person name="Hildebrand F."/>
            <person name="Pallen M.J."/>
        </authorList>
    </citation>
    <scope>NUCLEOTIDE SEQUENCE</scope>
    <source>
        <strain evidence="16">23406</strain>
    </source>
</reference>
<keyword evidence="11 14" id="KW-0520">NAD</keyword>
<comment type="catalytic activity">
    <reaction evidence="13">
        <text>P(1),P(4)-bis(5'-adenosyl) tetraphosphate + H2O = 2 ADP + 2 H(+)</text>
        <dbReference type="Rhea" id="RHEA:24252"/>
        <dbReference type="ChEBI" id="CHEBI:15377"/>
        <dbReference type="ChEBI" id="CHEBI:15378"/>
        <dbReference type="ChEBI" id="CHEBI:58141"/>
        <dbReference type="ChEBI" id="CHEBI:456216"/>
        <dbReference type="EC" id="3.6.1.41"/>
    </reaction>
</comment>
<dbReference type="CDD" id="cd00077">
    <property type="entry name" value="HDc"/>
    <property type="match status" value="1"/>
</dbReference>
<name>A0A9D1NDN6_9FIRM</name>
<dbReference type="GO" id="GO:0004515">
    <property type="term" value="F:nicotinate-nucleotide adenylyltransferase activity"/>
    <property type="evidence" value="ECO:0007669"/>
    <property type="project" value="UniProtKB-UniRule"/>
</dbReference>
<dbReference type="NCBIfam" id="TIGR00488">
    <property type="entry name" value="bis(5'-nucleosyl)-tetraphosphatase (symmetrical) YqeK"/>
    <property type="match status" value="1"/>
</dbReference>
<dbReference type="PANTHER" id="PTHR39321:SF3">
    <property type="entry name" value="PHOSPHOPANTETHEINE ADENYLYLTRANSFERASE"/>
    <property type="match status" value="1"/>
</dbReference>
<gene>
    <name evidence="16" type="primary">yqeK</name>
    <name evidence="14" type="synonym">nadD</name>
    <name evidence="16" type="ORF">IAB14_07330</name>
</gene>
<dbReference type="Pfam" id="PF01467">
    <property type="entry name" value="CTP_transf_like"/>
    <property type="match status" value="1"/>
</dbReference>
<evidence type="ECO:0000256" key="13">
    <source>
        <dbReference type="ARBA" id="ARBA00049417"/>
    </source>
</evidence>
<comment type="caution">
    <text evidence="16">The sequence shown here is derived from an EMBL/GenBank/DDBJ whole genome shotgun (WGS) entry which is preliminary data.</text>
</comment>
<comment type="catalytic activity">
    <reaction evidence="12 14">
        <text>nicotinate beta-D-ribonucleotide + ATP + H(+) = deamido-NAD(+) + diphosphate</text>
        <dbReference type="Rhea" id="RHEA:22860"/>
        <dbReference type="ChEBI" id="CHEBI:15378"/>
        <dbReference type="ChEBI" id="CHEBI:30616"/>
        <dbReference type="ChEBI" id="CHEBI:33019"/>
        <dbReference type="ChEBI" id="CHEBI:57502"/>
        <dbReference type="ChEBI" id="CHEBI:58437"/>
        <dbReference type="EC" id="2.7.7.18"/>
    </reaction>
</comment>
<accession>A0A9D1NDN6</accession>
<keyword evidence="4 14" id="KW-0808">Transferase</keyword>
<keyword evidence="8 16" id="KW-0378">Hydrolase</keyword>
<evidence type="ECO:0000256" key="11">
    <source>
        <dbReference type="ARBA" id="ARBA00023027"/>
    </source>
</evidence>
<dbReference type="GO" id="GO:0009435">
    <property type="term" value="P:NAD+ biosynthetic process"/>
    <property type="evidence" value="ECO:0007669"/>
    <property type="project" value="UniProtKB-UniRule"/>
</dbReference>
<dbReference type="InterPro" id="IPR005248">
    <property type="entry name" value="NadD/NMNAT"/>
</dbReference>
<dbReference type="EC" id="2.7.7.18" evidence="14"/>
<evidence type="ECO:0000256" key="4">
    <source>
        <dbReference type="ARBA" id="ARBA00022679"/>
    </source>
</evidence>
<dbReference type="Pfam" id="PF01966">
    <property type="entry name" value="HD"/>
    <property type="match status" value="1"/>
</dbReference>
<dbReference type="CDD" id="cd02165">
    <property type="entry name" value="NMNAT"/>
    <property type="match status" value="1"/>
</dbReference>
<keyword evidence="9 14" id="KW-0067">ATP-binding</keyword>
<dbReference type="SUPFAM" id="SSF52374">
    <property type="entry name" value="Nucleotidylyl transferase"/>
    <property type="match status" value="1"/>
</dbReference>
<dbReference type="NCBIfam" id="TIGR00482">
    <property type="entry name" value="nicotinate (nicotinamide) nucleotide adenylyltransferase"/>
    <property type="match status" value="1"/>
</dbReference>
<evidence type="ECO:0000256" key="3">
    <source>
        <dbReference type="ARBA" id="ARBA00022642"/>
    </source>
</evidence>
<evidence type="ECO:0000256" key="6">
    <source>
        <dbReference type="ARBA" id="ARBA00022723"/>
    </source>
</evidence>
<evidence type="ECO:0000313" key="16">
    <source>
        <dbReference type="EMBL" id="HIV00905.1"/>
    </source>
</evidence>
<dbReference type="GO" id="GO:0005524">
    <property type="term" value="F:ATP binding"/>
    <property type="evidence" value="ECO:0007669"/>
    <property type="project" value="UniProtKB-KW"/>
</dbReference>
<dbReference type="GO" id="GO:0046872">
    <property type="term" value="F:metal ion binding"/>
    <property type="evidence" value="ECO:0007669"/>
    <property type="project" value="UniProtKB-KW"/>
</dbReference>
<proteinExistence type="inferred from homology"/>
<evidence type="ECO:0000256" key="7">
    <source>
        <dbReference type="ARBA" id="ARBA00022741"/>
    </source>
</evidence>
<evidence type="ECO:0000256" key="1">
    <source>
        <dbReference type="ARBA" id="ARBA00002324"/>
    </source>
</evidence>
<dbReference type="Gene3D" id="1.10.3210.10">
    <property type="entry name" value="Hypothetical protein af1432"/>
    <property type="match status" value="1"/>
</dbReference>
<dbReference type="HAMAP" id="MF_00244">
    <property type="entry name" value="NaMN_adenylyltr"/>
    <property type="match status" value="1"/>
</dbReference>
<evidence type="ECO:0000313" key="17">
    <source>
        <dbReference type="Proteomes" id="UP000886891"/>
    </source>
</evidence>
<evidence type="ECO:0000256" key="14">
    <source>
        <dbReference type="HAMAP-Rule" id="MF_00244"/>
    </source>
</evidence>
<dbReference type="SUPFAM" id="SSF109604">
    <property type="entry name" value="HD-domain/PDEase-like"/>
    <property type="match status" value="1"/>
</dbReference>
<protein>
    <recommendedName>
        <fullName evidence="14">Probable nicotinate-nucleotide adenylyltransferase</fullName>
        <ecNumber evidence="14">2.7.7.18</ecNumber>
    </recommendedName>
    <alternativeName>
        <fullName evidence="14">Deamido-NAD(+) diphosphorylase</fullName>
    </alternativeName>
    <alternativeName>
        <fullName evidence="14">Deamido-NAD(+) pyrophosphorylase</fullName>
    </alternativeName>
    <alternativeName>
        <fullName evidence="14">Nicotinate mononucleotide adenylyltransferase</fullName>
        <shortName evidence="14">NaMN adenylyltransferase</shortName>
    </alternativeName>
</protein>
<dbReference type="InterPro" id="IPR014729">
    <property type="entry name" value="Rossmann-like_a/b/a_fold"/>
</dbReference>
<dbReference type="Gene3D" id="3.40.50.620">
    <property type="entry name" value="HUPs"/>
    <property type="match status" value="1"/>
</dbReference>
<dbReference type="InterPro" id="IPR004821">
    <property type="entry name" value="Cyt_trans-like"/>
</dbReference>
<keyword evidence="10" id="KW-0408">Iron</keyword>
<comment type="pathway">
    <text evidence="2 14">Cofactor biosynthesis; NAD(+) biosynthesis; deamido-NAD(+) from nicotinate D-ribonucleotide: step 1/1.</text>
</comment>
<feature type="domain" description="HD/PDEase" evidence="15">
    <location>
        <begin position="209"/>
        <end position="327"/>
    </location>
</feature>
<evidence type="ECO:0000256" key="5">
    <source>
        <dbReference type="ARBA" id="ARBA00022695"/>
    </source>
</evidence>
<dbReference type="GO" id="GO:0008803">
    <property type="term" value="F:bis(5'-nucleosyl)-tetraphosphatase (symmetrical) activity"/>
    <property type="evidence" value="ECO:0007669"/>
    <property type="project" value="UniProtKB-EC"/>
</dbReference>
<evidence type="ECO:0000256" key="9">
    <source>
        <dbReference type="ARBA" id="ARBA00022840"/>
    </source>
</evidence>
<keyword evidence="6" id="KW-0479">Metal-binding</keyword>
<comment type="similarity">
    <text evidence="14">Belongs to the NadD family.</text>
</comment>
<sequence length="379" mass="42323">MKYAIFGGAFDPLHVEHIRIATEARDALGLDAVVMVPTFRPPHKHSKAASFDDRLAMLKAFAATERGILVDSIERDLALDKSFTSDILPVLIEKYGSDGVYLIGGDSMVKFSQWHLPEKIAAMLPIVAVRRKGYDAVDRAAEFARTRYGANVRVVDFDCRSVSSSDLKARAALGISLLPDVTPEVADYIGKRGLYRDYDAIVARLKASVSERLFGHIARTAIAAVRYASQIDVDYDKAFVAALLHDCAKQMPPLYPLSSYRTKSNAVIHQYDGAEIAKTRYGVEDTEILEAIRYHTTGKPGMSRLSQIVYVADKLEEGRNYEGIEALRRLVREDFDRGFLAVVEHGMQYLQNSGNPVDDLTIECYNYYKNSGRQPMPKE</sequence>
<evidence type="ECO:0000256" key="10">
    <source>
        <dbReference type="ARBA" id="ARBA00023004"/>
    </source>
</evidence>
<keyword evidence="5 14" id="KW-0548">Nucleotidyltransferase</keyword>
<organism evidence="16 17">
    <name type="scientific">Candidatus Stercoripulliclostridium merdipullorum</name>
    <dbReference type="NCBI Taxonomy" id="2840952"/>
    <lineage>
        <taxon>Bacteria</taxon>
        <taxon>Bacillati</taxon>
        <taxon>Bacillota</taxon>
        <taxon>Clostridia</taxon>
        <taxon>Eubacteriales</taxon>
        <taxon>Candidatus Stercoripulliclostridium</taxon>
    </lineage>
</organism>
<dbReference type="InterPro" id="IPR003607">
    <property type="entry name" value="HD/PDEase_dom"/>
</dbReference>
<comment type="function">
    <text evidence="1 14">Catalyzes the reversible adenylation of nicotinate mononucleotide (NaMN) to nicotinic acid adenine dinucleotide (NaAD).</text>
</comment>
<evidence type="ECO:0000256" key="8">
    <source>
        <dbReference type="ARBA" id="ARBA00022801"/>
    </source>
</evidence>
<dbReference type="InterPro" id="IPR006674">
    <property type="entry name" value="HD_domain"/>
</dbReference>
<evidence type="ECO:0000256" key="2">
    <source>
        <dbReference type="ARBA" id="ARBA00005019"/>
    </source>
</evidence>
<reference evidence="16" key="1">
    <citation type="submission" date="2020-10" db="EMBL/GenBank/DDBJ databases">
        <authorList>
            <person name="Gilroy R."/>
        </authorList>
    </citation>
    <scope>NUCLEOTIDE SEQUENCE</scope>
    <source>
        <strain evidence="16">23406</strain>
    </source>
</reference>